<dbReference type="EMBL" id="KE124975">
    <property type="protein sequence ID" value="EPB73708.1"/>
    <property type="molecule type" value="Genomic_DNA"/>
</dbReference>
<accession>A0A0D6LR65</accession>
<evidence type="ECO:0000313" key="4">
    <source>
        <dbReference type="Proteomes" id="UP000054495"/>
    </source>
</evidence>
<protein>
    <submittedName>
        <fullName evidence="3">Uncharacterized protein</fullName>
    </submittedName>
</protein>
<feature type="transmembrane region" description="Helical" evidence="2">
    <location>
        <begin position="103"/>
        <end position="128"/>
    </location>
</feature>
<evidence type="ECO:0000256" key="2">
    <source>
        <dbReference type="SAM" id="Phobius"/>
    </source>
</evidence>
<proteinExistence type="predicted"/>
<evidence type="ECO:0000256" key="1">
    <source>
        <dbReference type="SAM" id="MobiDB-lite"/>
    </source>
</evidence>
<keyword evidence="2" id="KW-0812">Transmembrane</keyword>
<reference evidence="3 4" key="1">
    <citation type="submission" date="2013-05" db="EMBL/GenBank/DDBJ databases">
        <title>Draft genome of the parasitic nematode Anyclostoma ceylanicum.</title>
        <authorList>
            <person name="Mitreva M."/>
        </authorList>
    </citation>
    <scope>NUCLEOTIDE SEQUENCE [LARGE SCALE GENOMIC DNA]</scope>
</reference>
<sequence>MLNKVRNVAAKAGAAIARIAGQNQFWIRDKSKARIKCVKLTCPVRIHENDINAVLDEQEDGLNLFMPLDHRQWLQYYHNKDVIYYALGGNDMVKQCPLCKVRLVELAMMILSVIGIPLFVFFAFPTFIAQRIYDNATSKTDYLTQGEWALVIFKIVTIATAGLPVGLFLSLNSLVSAALIFTMYVAFMAFKLSPAARLIEDSYDIFLPMASSFGLGPYKQMLKDGKEAKRRRKQLLREQAEMEASERAEIVEVSSGTRESTPVESGTGGT</sequence>
<name>A0A0D6LR65_9BILA</name>
<keyword evidence="4" id="KW-1185">Reference proteome</keyword>
<feature type="compositionally biased region" description="Polar residues" evidence="1">
    <location>
        <begin position="254"/>
        <end position="264"/>
    </location>
</feature>
<evidence type="ECO:0000313" key="3">
    <source>
        <dbReference type="EMBL" id="EPB73708.1"/>
    </source>
</evidence>
<organism evidence="3 4">
    <name type="scientific">Ancylostoma ceylanicum</name>
    <dbReference type="NCBI Taxonomy" id="53326"/>
    <lineage>
        <taxon>Eukaryota</taxon>
        <taxon>Metazoa</taxon>
        <taxon>Ecdysozoa</taxon>
        <taxon>Nematoda</taxon>
        <taxon>Chromadorea</taxon>
        <taxon>Rhabditida</taxon>
        <taxon>Rhabditina</taxon>
        <taxon>Rhabditomorpha</taxon>
        <taxon>Strongyloidea</taxon>
        <taxon>Ancylostomatidae</taxon>
        <taxon>Ancylostomatinae</taxon>
        <taxon>Ancylostoma</taxon>
    </lineage>
</organism>
<dbReference type="AlphaFoldDB" id="A0A0D6LR65"/>
<feature type="transmembrane region" description="Helical" evidence="2">
    <location>
        <begin position="174"/>
        <end position="193"/>
    </location>
</feature>
<keyword evidence="2" id="KW-1133">Transmembrane helix</keyword>
<feature type="compositionally biased region" description="Basic and acidic residues" evidence="1">
    <location>
        <begin position="240"/>
        <end position="250"/>
    </location>
</feature>
<dbReference type="Proteomes" id="UP000054495">
    <property type="component" value="Unassembled WGS sequence"/>
</dbReference>
<keyword evidence="2" id="KW-0472">Membrane</keyword>
<feature type="transmembrane region" description="Helical" evidence="2">
    <location>
        <begin position="148"/>
        <end position="169"/>
    </location>
</feature>
<gene>
    <name evidence="3" type="ORF">ANCCEY_07222</name>
</gene>
<feature type="region of interest" description="Disordered" evidence="1">
    <location>
        <begin position="240"/>
        <end position="270"/>
    </location>
</feature>